<reference evidence="7" key="1">
    <citation type="submission" date="2016-10" db="EMBL/GenBank/DDBJ databases">
        <authorList>
            <person name="Varghese N."/>
            <person name="Submissions S."/>
        </authorList>
    </citation>
    <scope>NUCLEOTIDE SEQUENCE [LARGE SCALE GENOMIC DNA]</scope>
    <source>
        <strain evidence="7">DSM 3695</strain>
    </source>
</reference>
<dbReference type="Proteomes" id="UP000199310">
    <property type="component" value="Unassembled WGS sequence"/>
</dbReference>
<dbReference type="RefSeq" id="WP_089901458.1">
    <property type="nucleotide sequence ID" value="NZ_FOJG01000002.1"/>
</dbReference>
<evidence type="ECO:0000256" key="3">
    <source>
        <dbReference type="ARBA" id="ARBA00023004"/>
    </source>
</evidence>
<dbReference type="PROSITE" id="PS51007">
    <property type="entry name" value="CYTC"/>
    <property type="match status" value="1"/>
</dbReference>
<dbReference type="GO" id="GO:0009055">
    <property type="term" value="F:electron transfer activity"/>
    <property type="evidence" value="ECO:0007669"/>
    <property type="project" value="InterPro"/>
</dbReference>
<dbReference type="SUPFAM" id="SSF48371">
    <property type="entry name" value="ARM repeat"/>
    <property type="match status" value="1"/>
</dbReference>
<dbReference type="STRING" id="29529.SAMN04488122_5804"/>
<dbReference type="InterPro" id="IPR009056">
    <property type="entry name" value="Cyt_c-like_dom"/>
</dbReference>
<dbReference type="InterPro" id="IPR016024">
    <property type="entry name" value="ARM-type_fold"/>
</dbReference>
<dbReference type="GO" id="GO:0046872">
    <property type="term" value="F:metal ion binding"/>
    <property type="evidence" value="ECO:0007669"/>
    <property type="project" value="UniProtKB-KW"/>
</dbReference>
<organism evidence="6 7">
    <name type="scientific">Chitinophaga arvensicola</name>
    <dbReference type="NCBI Taxonomy" id="29529"/>
    <lineage>
        <taxon>Bacteria</taxon>
        <taxon>Pseudomonadati</taxon>
        <taxon>Bacteroidota</taxon>
        <taxon>Chitinophagia</taxon>
        <taxon>Chitinophagales</taxon>
        <taxon>Chitinophagaceae</taxon>
        <taxon>Chitinophaga</taxon>
    </lineage>
</organism>
<sequence length="752" mass="82592">MKRNTLLVIVLSGFSLFIYQCKVSNKVSGVKKDAAGNIIVNPKPSPAYQSVKESLKSIQVPEGYHVQLVASEPMIKEPVAIVWDGNARMYVAEMRTYMQDINGTGENQPICRISLLEDTNGDGTMDKSSVFIDSLVLPRMMLCIGHKLLVNETFTYNIWSYQDTNGDGVADAKELVYKNDRPDTRNLEHQKSGLVWNMDNWIYVSCDPVRYRYVAGKLVPDSLTNSPGGQWGLGNDDYGRLYFSSAGAEIPALGFQINPSYGFLNPGDQYNRDFLAVWPIIATPDVQGGMNRLRPDTTLNHFTASCGQSVFRGDALPADLKGDLLICEPVGRLIRRAKVSDVEGKITLKNAYEGQKEFITSYDMNFRPVNTTTGPDGCLYIVDMYRGIIQEATWTAEGSFLRPRILEKGLEKNIGRGRIYRLVHDGYKPDAKPHLLDATGSTLVTYLDHTNGWWRENAQKEIIANGDLSVVPALKEIALGKHATIGKATGALARIHALWTLEGLHAIDKETLFAAYGDADAQVRKAAVWISESFLKKDDETVIAKVAALQNDPAAQVQIQLALSLSASHSEKAKAIQTAMVNKSSYSKMLASVANSVEVNNNTKLFGSRLANMPAAHRNLILNGANIYKQLCSTCHGPDGKGIVVGGGTAAAPPFVGSKRVNGDKELMMKILLNGLSGPIDGKTYTDVMAPFGATNTDEWVASILSYVRYNFGKNEKGKSPVIEVENVKKMREATAGRDKFWTLEELEANGK</sequence>
<dbReference type="InterPro" id="IPR036909">
    <property type="entry name" value="Cyt_c-like_dom_sf"/>
</dbReference>
<dbReference type="Gene3D" id="2.120.10.30">
    <property type="entry name" value="TolB, C-terminal domain"/>
    <property type="match status" value="1"/>
</dbReference>
<protein>
    <submittedName>
        <fullName evidence="6">Cytochrome c, mono-and diheme variants</fullName>
    </submittedName>
</protein>
<evidence type="ECO:0000256" key="1">
    <source>
        <dbReference type="ARBA" id="ARBA00022617"/>
    </source>
</evidence>
<dbReference type="OrthoDB" id="9811395at2"/>
<accession>A0A1I0SBA1</accession>
<keyword evidence="2 4" id="KW-0479">Metal-binding</keyword>
<feature type="domain" description="Cytochrome c" evidence="5">
    <location>
        <begin position="619"/>
        <end position="712"/>
    </location>
</feature>
<dbReference type="Gene3D" id="1.10.760.10">
    <property type="entry name" value="Cytochrome c-like domain"/>
    <property type="match status" value="1"/>
</dbReference>
<dbReference type="InterPro" id="IPR055557">
    <property type="entry name" value="DUF7133"/>
</dbReference>
<dbReference type="SUPFAM" id="SSF46626">
    <property type="entry name" value="Cytochrome c"/>
    <property type="match status" value="1"/>
</dbReference>
<dbReference type="SUPFAM" id="SSF50952">
    <property type="entry name" value="Soluble quinoprotein glucose dehydrogenase"/>
    <property type="match status" value="1"/>
</dbReference>
<dbReference type="PANTHER" id="PTHR33546:SF1">
    <property type="entry name" value="LARGE, MULTIFUNCTIONAL SECRETED PROTEIN"/>
    <property type="match status" value="1"/>
</dbReference>
<keyword evidence="1 4" id="KW-0349">Heme</keyword>
<dbReference type="Gene3D" id="1.25.10.10">
    <property type="entry name" value="Leucine-rich Repeat Variant"/>
    <property type="match status" value="1"/>
</dbReference>
<evidence type="ECO:0000313" key="7">
    <source>
        <dbReference type="Proteomes" id="UP000199310"/>
    </source>
</evidence>
<dbReference type="Pfam" id="PF23500">
    <property type="entry name" value="DUF7133"/>
    <property type="match status" value="1"/>
</dbReference>
<dbReference type="InterPro" id="IPR011041">
    <property type="entry name" value="Quinoprot_gluc/sorb_DH_b-prop"/>
</dbReference>
<dbReference type="EMBL" id="FOJG01000002">
    <property type="protein sequence ID" value="SEW53964.1"/>
    <property type="molecule type" value="Genomic_DNA"/>
</dbReference>
<evidence type="ECO:0000256" key="2">
    <source>
        <dbReference type="ARBA" id="ARBA00022723"/>
    </source>
</evidence>
<evidence type="ECO:0000313" key="6">
    <source>
        <dbReference type="EMBL" id="SEW53964.1"/>
    </source>
</evidence>
<keyword evidence="7" id="KW-1185">Reference proteome</keyword>
<proteinExistence type="predicted"/>
<dbReference type="InterPro" id="IPR011989">
    <property type="entry name" value="ARM-like"/>
</dbReference>
<dbReference type="PANTHER" id="PTHR33546">
    <property type="entry name" value="LARGE, MULTIFUNCTIONAL SECRETED PROTEIN-RELATED"/>
    <property type="match status" value="1"/>
</dbReference>
<evidence type="ECO:0000259" key="5">
    <source>
        <dbReference type="PROSITE" id="PS51007"/>
    </source>
</evidence>
<dbReference type="InterPro" id="IPR011042">
    <property type="entry name" value="6-blade_b-propeller_TolB-like"/>
</dbReference>
<keyword evidence="3 4" id="KW-0408">Iron</keyword>
<evidence type="ECO:0000256" key="4">
    <source>
        <dbReference type="PROSITE-ProRule" id="PRU00433"/>
    </source>
</evidence>
<dbReference type="AlphaFoldDB" id="A0A1I0SBA1"/>
<name>A0A1I0SBA1_9BACT</name>
<dbReference type="GO" id="GO:0020037">
    <property type="term" value="F:heme binding"/>
    <property type="evidence" value="ECO:0007669"/>
    <property type="project" value="InterPro"/>
</dbReference>
<dbReference type="Pfam" id="PF13442">
    <property type="entry name" value="Cytochrome_CBB3"/>
    <property type="match status" value="1"/>
</dbReference>
<gene>
    <name evidence="6" type="ORF">SAMN04488122_5804</name>
</gene>